<protein>
    <recommendedName>
        <fullName evidence="5">Lipoprotein</fullName>
    </recommendedName>
</protein>
<evidence type="ECO:0000313" key="3">
    <source>
        <dbReference type="EMBL" id="PTQ12790.1"/>
    </source>
</evidence>
<keyword evidence="4" id="KW-1185">Reference proteome</keyword>
<dbReference type="OrthoDB" id="7629232at2"/>
<evidence type="ECO:0000256" key="1">
    <source>
        <dbReference type="SAM" id="MobiDB-lite"/>
    </source>
</evidence>
<accession>A0A2T5G0Z8</accession>
<evidence type="ECO:0008006" key="5">
    <source>
        <dbReference type="Google" id="ProtNLM"/>
    </source>
</evidence>
<dbReference type="AlphaFoldDB" id="A0A2T5G0Z8"/>
<dbReference type="RefSeq" id="WP_107966770.1">
    <property type="nucleotide sequence ID" value="NZ_NWBU01000004.1"/>
</dbReference>
<sequence>MRDIAKRFKCLPMAALVLLAACATPPAPPPPAPPSATPAPPAAPMPQPAVAWSDIPLTPGKWAYVADARGSSALFGRSAAQADFILRCDGATRTLTLSRPGTRGGAMTITTSYGATRWQAQPVPGPVPYIGAVARANDPFLDKIAFSRGRFTVAGDGLPLLVLPAWAEPARTIEDCRK</sequence>
<evidence type="ECO:0000256" key="2">
    <source>
        <dbReference type="SAM" id="SignalP"/>
    </source>
</evidence>
<dbReference type="Proteomes" id="UP000244162">
    <property type="component" value="Unassembled WGS sequence"/>
</dbReference>
<reference evidence="3 4" key="1">
    <citation type="submission" date="2017-09" db="EMBL/GenBank/DDBJ databases">
        <title>Sphingomonas panjinensis sp.nov., isolated from oil-contaminated soil.</title>
        <authorList>
            <person name="Wang L."/>
            <person name="Chen L."/>
        </authorList>
    </citation>
    <scope>NUCLEOTIDE SEQUENCE [LARGE SCALE GENOMIC DNA]</scope>
    <source>
        <strain evidence="3 4">FW-11</strain>
    </source>
</reference>
<dbReference type="EMBL" id="NWBU01000004">
    <property type="protein sequence ID" value="PTQ12790.1"/>
    <property type="molecule type" value="Genomic_DNA"/>
</dbReference>
<proteinExistence type="predicted"/>
<keyword evidence="2" id="KW-0732">Signal</keyword>
<evidence type="ECO:0000313" key="4">
    <source>
        <dbReference type="Proteomes" id="UP000244162"/>
    </source>
</evidence>
<feature type="region of interest" description="Disordered" evidence="1">
    <location>
        <begin position="26"/>
        <end position="47"/>
    </location>
</feature>
<dbReference type="PROSITE" id="PS51257">
    <property type="entry name" value="PROKAR_LIPOPROTEIN"/>
    <property type="match status" value="1"/>
</dbReference>
<comment type="caution">
    <text evidence="3">The sequence shown here is derived from an EMBL/GenBank/DDBJ whole genome shotgun (WGS) entry which is preliminary data.</text>
</comment>
<name>A0A2T5G0Z8_9SPHN</name>
<organism evidence="3 4">
    <name type="scientific">Sphingomonas oleivorans</name>
    <dbReference type="NCBI Taxonomy" id="1735121"/>
    <lineage>
        <taxon>Bacteria</taxon>
        <taxon>Pseudomonadati</taxon>
        <taxon>Pseudomonadota</taxon>
        <taxon>Alphaproteobacteria</taxon>
        <taxon>Sphingomonadales</taxon>
        <taxon>Sphingomonadaceae</taxon>
        <taxon>Sphingomonas</taxon>
    </lineage>
</organism>
<feature type="signal peptide" evidence="2">
    <location>
        <begin position="1"/>
        <end position="23"/>
    </location>
</feature>
<feature type="chain" id="PRO_5015693590" description="Lipoprotein" evidence="2">
    <location>
        <begin position="24"/>
        <end position="178"/>
    </location>
</feature>
<gene>
    <name evidence="3" type="ORF">CLG96_01180</name>
</gene>